<dbReference type="OrthoDB" id="7474743at2759"/>
<reference evidence="3" key="1">
    <citation type="submission" date="2021-12" db="EMBL/GenBank/DDBJ databases">
        <authorList>
            <person name="Martin H S."/>
        </authorList>
    </citation>
    <scope>NUCLEOTIDE SEQUENCE</scope>
</reference>
<feature type="transmembrane region" description="Helical" evidence="1">
    <location>
        <begin position="445"/>
        <end position="466"/>
    </location>
</feature>
<feature type="domain" description="Cyclic nucleotide-binding" evidence="2">
    <location>
        <begin position="791"/>
        <end position="903"/>
    </location>
</feature>
<dbReference type="GO" id="GO:0005886">
    <property type="term" value="C:plasma membrane"/>
    <property type="evidence" value="ECO:0007669"/>
    <property type="project" value="TreeGrafter"/>
</dbReference>
<keyword evidence="1" id="KW-1133">Transmembrane helix</keyword>
<feature type="transmembrane region" description="Helical" evidence="1">
    <location>
        <begin position="86"/>
        <end position="108"/>
    </location>
</feature>
<evidence type="ECO:0000256" key="1">
    <source>
        <dbReference type="SAM" id="Phobius"/>
    </source>
</evidence>
<feature type="transmembrane region" description="Helical" evidence="1">
    <location>
        <begin position="740"/>
        <end position="758"/>
    </location>
</feature>
<dbReference type="PANTHER" id="PTHR10217">
    <property type="entry name" value="VOLTAGE AND LIGAND GATED POTASSIUM CHANNEL"/>
    <property type="match status" value="1"/>
</dbReference>
<keyword evidence="4" id="KW-1185">Reference proteome</keyword>
<feature type="transmembrane region" description="Helical" evidence="1">
    <location>
        <begin position="28"/>
        <end position="47"/>
    </location>
</feature>
<dbReference type="InterPro" id="IPR000595">
    <property type="entry name" value="cNMP-bd_dom"/>
</dbReference>
<name>A0A8J9Y731_9NEOP</name>
<organism evidence="3 4">
    <name type="scientific">Brenthis ino</name>
    <name type="common">lesser marbled fritillary</name>
    <dbReference type="NCBI Taxonomy" id="405034"/>
    <lineage>
        <taxon>Eukaryota</taxon>
        <taxon>Metazoa</taxon>
        <taxon>Ecdysozoa</taxon>
        <taxon>Arthropoda</taxon>
        <taxon>Hexapoda</taxon>
        <taxon>Insecta</taxon>
        <taxon>Pterygota</taxon>
        <taxon>Neoptera</taxon>
        <taxon>Endopterygota</taxon>
        <taxon>Lepidoptera</taxon>
        <taxon>Glossata</taxon>
        <taxon>Ditrysia</taxon>
        <taxon>Papilionoidea</taxon>
        <taxon>Nymphalidae</taxon>
        <taxon>Heliconiinae</taxon>
        <taxon>Argynnini</taxon>
        <taxon>Brenthis</taxon>
    </lineage>
</organism>
<dbReference type="Proteomes" id="UP000838878">
    <property type="component" value="Chromosome 10"/>
</dbReference>
<keyword evidence="1" id="KW-0812">Transmembrane</keyword>
<evidence type="ECO:0000313" key="4">
    <source>
        <dbReference type="Proteomes" id="UP000838878"/>
    </source>
</evidence>
<feature type="transmembrane region" description="Helical" evidence="1">
    <location>
        <begin position="1028"/>
        <end position="1046"/>
    </location>
</feature>
<feature type="transmembrane region" description="Helical" evidence="1">
    <location>
        <begin position="947"/>
        <end position="971"/>
    </location>
</feature>
<dbReference type="CDD" id="cd00038">
    <property type="entry name" value="CAP_ED"/>
    <property type="match status" value="2"/>
</dbReference>
<evidence type="ECO:0000259" key="2">
    <source>
        <dbReference type="SMART" id="SM00100"/>
    </source>
</evidence>
<dbReference type="InterPro" id="IPR018490">
    <property type="entry name" value="cNMP-bd_dom_sf"/>
</dbReference>
<dbReference type="SUPFAM" id="SSF51206">
    <property type="entry name" value="cAMP-binding domain-like"/>
    <property type="match status" value="3"/>
</dbReference>
<feature type="transmembrane region" description="Helical" evidence="1">
    <location>
        <begin position="1078"/>
        <end position="1099"/>
    </location>
</feature>
<feature type="non-terminal residue" evidence="3">
    <location>
        <position position="1113"/>
    </location>
</feature>
<dbReference type="Gene3D" id="2.60.120.10">
    <property type="entry name" value="Jelly Rolls"/>
    <property type="match status" value="3"/>
</dbReference>
<dbReference type="Pfam" id="PF00027">
    <property type="entry name" value="cNMP_binding"/>
    <property type="match status" value="1"/>
</dbReference>
<sequence length="1113" mass="129701">MINDKNEVKLDEEDFDDTEETFIRWSNLLFLPFNPIFKSLVLVMVVIKTLLLNETDPNYSTYVYGTSIVISYIVNQQFDEIKPATLAELVIISVLMIAGNLLLTFVVFPKMVAEALLKLRRICTYYPQVHRLIEEAQRRNPNSTTYLEIKEFYAVIWKKRNGITWIPEVISELPRYLRIDIKQDLVWPVFYHSPTFRKASAPFKRALCEYIRIDYKLPGEKFFGGPHCQSHLHYVKSGIVQLISSDDGSTPLISVSSGTIFGDISFFIPFKRKVTAQCLTYCEVLYISRVDILNTIHKYPEDRRMIIQQAKDRIKHARTLYSCKQLVRGLDRTEDEGIAWIKKRWWEISEAVSKWKKLSCKKEPEKCKLPAEETAYHCAKYIGQLVLCSDVQLQMKSMFANVKFPWIFVPNSIFGRIWSNIVFATVFCVLVLYPPYITRHEKPKWFIFFQFWADLVYILDICVALLTSVGSVSCEYPNEKGELIRKTYNPGELLTSFGVFFKTASLRTLIAYTECEILYIKLNDFNNIVKSYPYEWDHIQNCVYEFSPAVDALVKDYVNKYRNMGFYDQRGLLITSMRKTIPHYLSRGFIFDVFGCMPFYQTVSLFVTTTIEENDGMLIDTMSKFAHLYLLTGYFDYVADMPNINFCLLMILKWQVVTLLVSLGSSHFFVSKCIWFEWGDGGELMGMSRQNYCWLPNYLPLDKKPTIHQLHMVYAESLNLAQSGFMRFNLGKFQINRKHLGVGFMLLVLGFMFWTKGINIQSLMNERIGVIFRQDLSYYFFKKTVEASDTLLSGGESVERDLASAATQLYFLPGEIIVREMNLTPWVYIVHRGKIVVKQGGQDLAILTKGSLFGQLDGTSPRPVRISAESIDHADLLQIPFSEFQEIVGDKGRENIAKNSQSKYDYMLVRKMIFENPYNTVKYLLRGMKALKLPWMKDKMKCQSGTWYYNWSYLSLMAFPVISAVLVLILITLPSDYKSRFFTFNFIFLDLMYLSYIISEFFTTELVVEGGECVYKTIRWRLLKKWQFYVDMLFLVVPLLSYHISYRNYGLFRLLRLYLLYDFHEQFCKGFQSTIAPILLKFVIVFLLLHSMTCGWVFVACRGGGINFKPDLL</sequence>
<feature type="transmembrane region" description="Helical" evidence="1">
    <location>
        <begin position="991"/>
        <end position="1008"/>
    </location>
</feature>
<dbReference type="SMART" id="SM00100">
    <property type="entry name" value="cNMP"/>
    <property type="match status" value="2"/>
</dbReference>
<dbReference type="InterPro" id="IPR014710">
    <property type="entry name" value="RmlC-like_jellyroll"/>
</dbReference>
<keyword evidence="1" id="KW-0472">Membrane</keyword>
<feature type="domain" description="Cyclic nucleotide-binding" evidence="2">
    <location>
        <begin position="195"/>
        <end position="311"/>
    </location>
</feature>
<proteinExistence type="predicted"/>
<dbReference type="GO" id="GO:0042391">
    <property type="term" value="P:regulation of membrane potential"/>
    <property type="evidence" value="ECO:0007669"/>
    <property type="project" value="TreeGrafter"/>
</dbReference>
<dbReference type="PANTHER" id="PTHR10217:SF435">
    <property type="entry name" value="POTASSIUM VOLTAGE-GATED CHANNEL PROTEIN EAG"/>
    <property type="match status" value="1"/>
</dbReference>
<evidence type="ECO:0000313" key="3">
    <source>
        <dbReference type="EMBL" id="CAH0715725.1"/>
    </source>
</evidence>
<accession>A0A8J9Y731</accession>
<dbReference type="InterPro" id="IPR050818">
    <property type="entry name" value="KCNH_animal-type"/>
</dbReference>
<dbReference type="GO" id="GO:0005249">
    <property type="term" value="F:voltage-gated potassium channel activity"/>
    <property type="evidence" value="ECO:0007669"/>
    <property type="project" value="TreeGrafter"/>
</dbReference>
<gene>
    <name evidence="3" type="ORF">BINO364_LOCUS2612</name>
</gene>
<feature type="transmembrane region" description="Helical" evidence="1">
    <location>
        <begin position="413"/>
        <end position="433"/>
    </location>
</feature>
<feature type="transmembrane region" description="Helical" evidence="1">
    <location>
        <begin position="59"/>
        <end position="74"/>
    </location>
</feature>
<protein>
    <recommendedName>
        <fullName evidence="2">Cyclic nucleotide-binding domain-containing protein</fullName>
    </recommendedName>
</protein>
<dbReference type="EMBL" id="OV170230">
    <property type="protein sequence ID" value="CAH0715725.1"/>
    <property type="molecule type" value="Genomic_DNA"/>
</dbReference>
<dbReference type="AlphaFoldDB" id="A0A8J9Y731"/>